<accession>A0A4Y2GGE3</accession>
<sequence length="238" mass="26739">MRKALCLSFKLKGISVSSAADKCRPSSRLFITDLLTKHKFLVDSGAAVSCYPKKLTNFSTKQELELYAANGSRISTYGTIKLVLDFGLIRSFISSFLVADVSDPIIGVDFLERFKLLLDFRNRRLLDGLAYLFVKGTVRRAKYLGLTLVANNSPFHSILLKYPNLFSTNLDLNKNRSTITHCIETKGHPVHARARHLNPEKLSLLKQELNDLMRQGIIRPSKSSYSSPIHFVKMSDGS</sequence>
<name>A0A4Y2GGE3_ARAVE</name>
<dbReference type="SUPFAM" id="SSF56672">
    <property type="entry name" value="DNA/RNA polymerases"/>
    <property type="match status" value="1"/>
</dbReference>
<dbReference type="InterPro" id="IPR043502">
    <property type="entry name" value="DNA/RNA_pol_sf"/>
</dbReference>
<dbReference type="SUPFAM" id="SSF50630">
    <property type="entry name" value="Acid proteases"/>
    <property type="match status" value="1"/>
</dbReference>
<gene>
    <name evidence="1" type="ORF">AVEN_146259_1</name>
</gene>
<evidence type="ECO:0000313" key="1">
    <source>
        <dbReference type="EMBL" id="GBM51608.1"/>
    </source>
</evidence>
<protein>
    <recommendedName>
        <fullName evidence="3">Peptidase A2 domain-containing protein</fullName>
    </recommendedName>
</protein>
<dbReference type="Gene3D" id="3.10.10.10">
    <property type="entry name" value="HIV Type 1 Reverse Transcriptase, subunit A, domain 1"/>
    <property type="match status" value="1"/>
</dbReference>
<dbReference type="AlphaFoldDB" id="A0A4Y2GGE3"/>
<keyword evidence="2" id="KW-1185">Reference proteome</keyword>
<organism evidence="1 2">
    <name type="scientific">Araneus ventricosus</name>
    <name type="common">Orbweaver spider</name>
    <name type="synonym">Epeira ventricosa</name>
    <dbReference type="NCBI Taxonomy" id="182803"/>
    <lineage>
        <taxon>Eukaryota</taxon>
        <taxon>Metazoa</taxon>
        <taxon>Ecdysozoa</taxon>
        <taxon>Arthropoda</taxon>
        <taxon>Chelicerata</taxon>
        <taxon>Arachnida</taxon>
        <taxon>Araneae</taxon>
        <taxon>Araneomorphae</taxon>
        <taxon>Entelegynae</taxon>
        <taxon>Araneoidea</taxon>
        <taxon>Araneidae</taxon>
        <taxon>Araneus</taxon>
    </lineage>
</organism>
<proteinExistence type="predicted"/>
<comment type="caution">
    <text evidence="1">The sequence shown here is derived from an EMBL/GenBank/DDBJ whole genome shotgun (WGS) entry which is preliminary data.</text>
</comment>
<evidence type="ECO:0000313" key="2">
    <source>
        <dbReference type="Proteomes" id="UP000499080"/>
    </source>
</evidence>
<dbReference type="InterPro" id="IPR021109">
    <property type="entry name" value="Peptidase_aspartic_dom_sf"/>
</dbReference>
<dbReference type="OrthoDB" id="6932368at2759"/>
<dbReference type="Gene3D" id="2.40.70.10">
    <property type="entry name" value="Acid Proteases"/>
    <property type="match status" value="1"/>
</dbReference>
<dbReference type="Proteomes" id="UP000499080">
    <property type="component" value="Unassembled WGS sequence"/>
</dbReference>
<dbReference type="EMBL" id="BGPR01001344">
    <property type="protein sequence ID" value="GBM51608.1"/>
    <property type="molecule type" value="Genomic_DNA"/>
</dbReference>
<evidence type="ECO:0008006" key="3">
    <source>
        <dbReference type="Google" id="ProtNLM"/>
    </source>
</evidence>
<reference evidence="1 2" key="1">
    <citation type="journal article" date="2019" name="Sci. Rep.">
        <title>Orb-weaving spider Araneus ventricosus genome elucidates the spidroin gene catalogue.</title>
        <authorList>
            <person name="Kono N."/>
            <person name="Nakamura H."/>
            <person name="Ohtoshi R."/>
            <person name="Moran D.A.P."/>
            <person name="Shinohara A."/>
            <person name="Yoshida Y."/>
            <person name="Fujiwara M."/>
            <person name="Mori M."/>
            <person name="Tomita M."/>
            <person name="Arakawa K."/>
        </authorList>
    </citation>
    <scope>NUCLEOTIDE SEQUENCE [LARGE SCALE GENOMIC DNA]</scope>
</reference>
<dbReference type="GO" id="GO:0071897">
    <property type="term" value="P:DNA biosynthetic process"/>
    <property type="evidence" value="ECO:0007669"/>
    <property type="project" value="UniProtKB-ARBA"/>
</dbReference>